<gene>
    <name evidence="1" type="ORF">RHGRI_011267</name>
</gene>
<comment type="caution">
    <text evidence="1">The sequence shown here is derived from an EMBL/GenBank/DDBJ whole genome shotgun (WGS) entry which is preliminary data.</text>
</comment>
<protein>
    <submittedName>
        <fullName evidence="1">Uncharacterized protein</fullName>
    </submittedName>
</protein>
<proteinExistence type="predicted"/>
<dbReference type="AlphaFoldDB" id="A0AAV6KLN3"/>
<evidence type="ECO:0000313" key="1">
    <source>
        <dbReference type="EMBL" id="KAG5553337.1"/>
    </source>
</evidence>
<keyword evidence="2" id="KW-1185">Reference proteome</keyword>
<accession>A0AAV6KLN3</accession>
<dbReference type="Proteomes" id="UP000823749">
    <property type="component" value="Chromosome 4"/>
</dbReference>
<name>A0AAV6KLN3_9ERIC</name>
<sequence length="51" mass="5783">MKLQVLGVMKDGVLDLRGHGQRSLPVEEFGVCFACTFDFTRLGFIFTYILL</sequence>
<evidence type="ECO:0000313" key="2">
    <source>
        <dbReference type="Proteomes" id="UP000823749"/>
    </source>
</evidence>
<reference evidence="1" key="1">
    <citation type="submission" date="2020-08" db="EMBL/GenBank/DDBJ databases">
        <title>Plant Genome Project.</title>
        <authorList>
            <person name="Zhang R.-G."/>
        </authorList>
    </citation>
    <scope>NUCLEOTIDE SEQUENCE</scope>
    <source>
        <strain evidence="1">WSP0</strain>
        <tissue evidence="1">Leaf</tissue>
    </source>
</reference>
<organism evidence="1 2">
    <name type="scientific">Rhododendron griersonianum</name>
    <dbReference type="NCBI Taxonomy" id="479676"/>
    <lineage>
        <taxon>Eukaryota</taxon>
        <taxon>Viridiplantae</taxon>
        <taxon>Streptophyta</taxon>
        <taxon>Embryophyta</taxon>
        <taxon>Tracheophyta</taxon>
        <taxon>Spermatophyta</taxon>
        <taxon>Magnoliopsida</taxon>
        <taxon>eudicotyledons</taxon>
        <taxon>Gunneridae</taxon>
        <taxon>Pentapetalae</taxon>
        <taxon>asterids</taxon>
        <taxon>Ericales</taxon>
        <taxon>Ericaceae</taxon>
        <taxon>Ericoideae</taxon>
        <taxon>Rhodoreae</taxon>
        <taxon>Rhododendron</taxon>
    </lineage>
</organism>
<dbReference type="EMBL" id="JACTNZ010000004">
    <property type="protein sequence ID" value="KAG5553337.1"/>
    <property type="molecule type" value="Genomic_DNA"/>
</dbReference>